<evidence type="ECO:0000313" key="2">
    <source>
        <dbReference type="Proteomes" id="UP000295718"/>
    </source>
</evidence>
<gene>
    <name evidence="1" type="ORF">EDD76_10855</name>
</gene>
<organism evidence="1 2">
    <name type="scientific">Kineothrix alysoides</name>
    <dbReference type="NCBI Taxonomy" id="1469948"/>
    <lineage>
        <taxon>Bacteria</taxon>
        <taxon>Bacillati</taxon>
        <taxon>Bacillota</taxon>
        <taxon>Clostridia</taxon>
        <taxon>Lachnospirales</taxon>
        <taxon>Lachnospiraceae</taxon>
        <taxon>Kineothrix</taxon>
    </lineage>
</organism>
<dbReference type="STRING" id="1469948.GCA_000732725_02023"/>
<evidence type="ECO:0000313" key="1">
    <source>
        <dbReference type="EMBL" id="TCL57520.1"/>
    </source>
</evidence>
<dbReference type="RefSeq" id="WP_031390716.1">
    <property type="nucleotide sequence ID" value="NZ_JPNB01000001.1"/>
</dbReference>
<protein>
    <submittedName>
        <fullName evidence="1">Uncharacterized protein</fullName>
    </submittedName>
</protein>
<comment type="caution">
    <text evidence="1">The sequence shown here is derived from an EMBL/GenBank/DDBJ whole genome shotgun (WGS) entry which is preliminary data.</text>
</comment>
<dbReference type="AlphaFoldDB" id="A0A4R1QYG6"/>
<reference evidence="1 2" key="1">
    <citation type="submission" date="2019-03" db="EMBL/GenBank/DDBJ databases">
        <title>Genomic Encyclopedia of Type Strains, Phase IV (KMG-IV): sequencing the most valuable type-strain genomes for metagenomic binning, comparative biology and taxonomic classification.</title>
        <authorList>
            <person name="Goeker M."/>
        </authorList>
    </citation>
    <scope>NUCLEOTIDE SEQUENCE [LARGE SCALE GENOMIC DNA]</scope>
    <source>
        <strain evidence="1 2">DSM 100556</strain>
    </source>
</reference>
<name>A0A4R1QYG6_9FIRM</name>
<proteinExistence type="predicted"/>
<sequence length="144" mass="16810">MKKIMIFIEGTTFYTKPVLFLFSKRGYAPIGKAEQIINDLYDKGNEIYLCSYVKKKRYLFIKRVMDFHGIKYTEILCRGRKEEYADLVERIRPDILIEDDCKSIGGEKNWCITSVNKALKEHIESIIVEEFSGIDGIDKLVNLQ</sequence>
<keyword evidence="2" id="KW-1185">Reference proteome</keyword>
<dbReference type="OrthoDB" id="2067193at2"/>
<dbReference type="Proteomes" id="UP000295718">
    <property type="component" value="Unassembled WGS sequence"/>
</dbReference>
<dbReference type="EMBL" id="SLUO01000008">
    <property type="protein sequence ID" value="TCL57520.1"/>
    <property type="molecule type" value="Genomic_DNA"/>
</dbReference>
<accession>A0A4R1QYG6</accession>